<dbReference type="Pfam" id="PF02810">
    <property type="entry name" value="SEC-C"/>
    <property type="match status" value="1"/>
</dbReference>
<organism evidence="1 2">
    <name type="scientific">Terrihalobacillus insolitus</name>
    <dbReference type="NCBI Taxonomy" id="2950438"/>
    <lineage>
        <taxon>Bacteria</taxon>
        <taxon>Bacillati</taxon>
        <taxon>Bacillota</taxon>
        <taxon>Bacilli</taxon>
        <taxon>Bacillales</taxon>
        <taxon>Bacillaceae</taxon>
        <taxon>Terrihalobacillus</taxon>
    </lineage>
</organism>
<protein>
    <submittedName>
        <fullName evidence="1">SEC-C metal-binding domain-containing protein</fullName>
    </submittedName>
</protein>
<gene>
    <name evidence="1" type="ORF">NC797_16915</name>
</gene>
<sequence>MDSLNLTDKLQHELDELMQRGYTISSSGDSVSACTVWSELWKRILETMERYKIEYIEDMDKAFHGLQSIYNWSTDFETELGNALRKDKSIAQTRINFCNEYISKSRKKDDFNNLVKRRMVAESYFELGKVEEGEKLYSEFVREYPTDGWGWINWSDQYGLFANKENKNGEKAISILEAGLEIEGLKDRYDVLERLRNLYDGLDMKQKAKEIQQEVQGQKMKDKGQQLSDIRFINKKVNQSSNTISNKKIGRNAPCPCGSGKKYKKCCGK</sequence>
<proteinExistence type="predicted"/>
<dbReference type="PANTHER" id="PTHR33747:SF1">
    <property type="entry name" value="ADENYLATE CYCLASE-ASSOCIATED CAP C-TERMINAL DOMAIN-CONTAINING PROTEIN"/>
    <property type="match status" value="1"/>
</dbReference>
<dbReference type="InterPro" id="IPR011990">
    <property type="entry name" value="TPR-like_helical_dom_sf"/>
</dbReference>
<dbReference type="PANTHER" id="PTHR33747">
    <property type="entry name" value="UPF0225 PROTEIN SCO1677"/>
    <property type="match status" value="1"/>
</dbReference>
<dbReference type="Proteomes" id="UP001145050">
    <property type="component" value="Unassembled WGS sequence"/>
</dbReference>
<reference evidence="1" key="1">
    <citation type="submission" date="2022-06" db="EMBL/GenBank/DDBJ databases">
        <title>Aquibacillus sp. a new bacterium isolated from soil saline samples.</title>
        <authorList>
            <person name="Galisteo C."/>
            <person name="De La Haba R."/>
            <person name="Sanchez-Porro C."/>
            <person name="Ventosa A."/>
        </authorList>
    </citation>
    <scope>NUCLEOTIDE SEQUENCE</scope>
    <source>
        <strain evidence="1">3ASR75-11</strain>
    </source>
</reference>
<dbReference type="RefSeq" id="WP_272438005.1">
    <property type="nucleotide sequence ID" value="NZ_JAMQKB010000033.1"/>
</dbReference>
<evidence type="ECO:0000313" key="2">
    <source>
        <dbReference type="Proteomes" id="UP001145050"/>
    </source>
</evidence>
<accession>A0A9X3WV24</accession>
<comment type="caution">
    <text evidence="1">The sequence shown here is derived from an EMBL/GenBank/DDBJ whole genome shotgun (WGS) entry which is preliminary data.</text>
</comment>
<dbReference type="SUPFAM" id="SSF48452">
    <property type="entry name" value="TPR-like"/>
    <property type="match status" value="1"/>
</dbReference>
<dbReference type="AlphaFoldDB" id="A0A9X3WV24"/>
<dbReference type="Gene3D" id="3.10.450.50">
    <property type="match status" value="1"/>
</dbReference>
<dbReference type="SUPFAM" id="SSF103642">
    <property type="entry name" value="Sec-C motif"/>
    <property type="match status" value="1"/>
</dbReference>
<dbReference type="EMBL" id="JAMQKB010000033">
    <property type="protein sequence ID" value="MDC3426180.1"/>
    <property type="molecule type" value="Genomic_DNA"/>
</dbReference>
<dbReference type="InterPro" id="IPR004027">
    <property type="entry name" value="SEC_C_motif"/>
</dbReference>
<evidence type="ECO:0000313" key="1">
    <source>
        <dbReference type="EMBL" id="MDC3426180.1"/>
    </source>
</evidence>
<name>A0A9X3WV24_9BACI</name>
<keyword evidence="2" id="KW-1185">Reference proteome</keyword>